<dbReference type="Gene3D" id="1.10.510.10">
    <property type="entry name" value="Transferase(Phosphotransferase) domain 1"/>
    <property type="match status" value="1"/>
</dbReference>
<dbReference type="GO" id="GO:0016020">
    <property type="term" value="C:membrane"/>
    <property type="evidence" value="ECO:0007669"/>
    <property type="project" value="TreeGrafter"/>
</dbReference>
<dbReference type="PANTHER" id="PTHR48055">
    <property type="entry name" value="LEUCINE-RICH REPEAT RECEPTOR PROTEIN KINASE EMS1"/>
    <property type="match status" value="1"/>
</dbReference>
<accession>A0A0A9AAB5</accession>
<dbReference type="InterPro" id="IPR051564">
    <property type="entry name" value="LRR_receptor-like_kinase"/>
</dbReference>
<dbReference type="AlphaFoldDB" id="A0A0A9AAB5"/>
<dbReference type="InterPro" id="IPR011009">
    <property type="entry name" value="Kinase-like_dom_sf"/>
</dbReference>
<dbReference type="PANTHER" id="PTHR48055:SF55">
    <property type="entry name" value="PROTEIN KINASE DOMAIN-CONTAINING PROTEIN"/>
    <property type="match status" value="1"/>
</dbReference>
<evidence type="ECO:0000313" key="1">
    <source>
        <dbReference type="EMBL" id="JAD45945.1"/>
    </source>
</evidence>
<dbReference type="EMBL" id="GBRH01251950">
    <property type="protein sequence ID" value="JAD45945.1"/>
    <property type="molecule type" value="Transcribed_RNA"/>
</dbReference>
<evidence type="ECO:0008006" key="2">
    <source>
        <dbReference type="Google" id="ProtNLM"/>
    </source>
</evidence>
<proteinExistence type="predicted"/>
<organism evidence="1">
    <name type="scientific">Arundo donax</name>
    <name type="common">Giant reed</name>
    <name type="synonym">Donax arundinaceus</name>
    <dbReference type="NCBI Taxonomy" id="35708"/>
    <lineage>
        <taxon>Eukaryota</taxon>
        <taxon>Viridiplantae</taxon>
        <taxon>Streptophyta</taxon>
        <taxon>Embryophyta</taxon>
        <taxon>Tracheophyta</taxon>
        <taxon>Spermatophyta</taxon>
        <taxon>Magnoliopsida</taxon>
        <taxon>Liliopsida</taxon>
        <taxon>Poales</taxon>
        <taxon>Poaceae</taxon>
        <taxon>PACMAD clade</taxon>
        <taxon>Arundinoideae</taxon>
        <taxon>Arundineae</taxon>
        <taxon>Arundo</taxon>
    </lineage>
</organism>
<reference evidence="1" key="2">
    <citation type="journal article" date="2015" name="Data Brief">
        <title>Shoot transcriptome of the giant reed, Arundo donax.</title>
        <authorList>
            <person name="Barrero R.A."/>
            <person name="Guerrero F.D."/>
            <person name="Moolhuijzen P."/>
            <person name="Goolsby J.A."/>
            <person name="Tidwell J."/>
            <person name="Bellgard S.E."/>
            <person name="Bellgard M.I."/>
        </authorList>
    </citation>
    <scope>NUCLEOTIDE SEQUENCE</scope>
    <source>
        <tissue evidence="1">Shoot tissue taken approximately 20 cm above the soil surface</tissue>
    </source>
</reference>
<protein>
    <recommendedName>
        <fullName evidence="2">Protein kinase domain-containing protein</fullName>
    </recommendedName>
</protein>
<dbReference type="SUPFAM" id="SSF56112">
    <property type="entry name" value="Protein kinase-like (PK-like)"/>
    <property type="match status" value="1"/>
</dbReference>
<sequence>MSEDISTKGDVYSFGVLLLEMITGHHPTDQEFHDGTSLHEFVDGAFPNNVDEVVDPAVLGIAEP</sequence>
<name>A0A0A9AAB5_ARUDO</name>
<reference evidence="1" key="1">
    <citation type="submission" date="2014-09" db="EMBL/GenBank/DDBJ databases">
        <authorList>
            <person name="Magalhaes I.L.F."/>
            <person name="Oliveira U."/>
            <person name="Santos F.R."/>
            <person name="Vidigal T.H.D.A."/>
            <person name="Brescovit A.D."/>
            <person name="Santos A.J."/>
        </authorList>
    </citation>
    <scope>NUCLEOTIDE SEQUENCE</scope>
    <source>
        <tissue evidence="1">Shoot tissue taken approximately 20 cm above the soil surface</tissue>
    </source>
</reference>